<accession>M3BEQ1</accession>
<sequence>MKTLQAHCAEVKRIEHRIAAARKCRRELIETYGTGTVDAREGGRPLTIQIREDAKKLGDVWDKFFEGM</sequence>
<comment type="caution">
    <text evidence="1">The sequence shown here is derived from an EMBL/GenBank/DDBJ whole genome shotgun (WGS) entry which is preliminary data.</text>
</comment>
<reference evidence="1 2" key="1">
    <citation type="journal article" date="2013" name="Genome Announc.">
        <title>Whole-Genome Shotgun Assembly and Analysis of the Genome of Streptomyces mobaraensis DSM 40847, a Strain for Industrial Production of Microbial Transglutaminase.</title>
        <authorList>
            <person name="Yang H."/>
            <person name="He T."/>
            <person name="Wu W."/>
            <person name="Zhu W."/>
            <person name="Lu B."/>
            <person name="Sun W."/>
        </authorList>
    </citation>
    <scope>NUCLEOTIDE SEQUENCE [LARGE SCALE GENOMIC DNA]</scope>
    <source>
        <strain evidence="1 2">DSM 40847</strain>
    </source>
</reference>
<protein>
    <submittedName>
        <fullName evidence="1">Uncharacterized protein</fullName>
    </submittedName>
</protein>
<dbReference type="AlphaFoldDB" id="M3BEQ1"/>
<dbReference type="EMBL" id="AORZ01000091">
    <property type="protein sequence ID" value="EME98044.1"/>
    <property type="molecule type" value="Genomic_DNA"/>
</dbReference>
<dbReference type="Proteomes" id="UP000011740">
    <property type="component" value="Unassembled WGS sequence"/>
</dbReference>
<organism evidence="1 2">
    <name type="scientific">Streptomyces mobaraensis (strain ATCC 29032 / DSM 40847 / JCM 4168 / NBRC 13819 / NCIMB 11159 / IPCR 16-22)</name>
    <dbReference type="NCBI Taxonomy" id="1223523"/>
    <lineage>
        <taxon>Bacteria</taxon>
        <taxon>Bacillati</taxon>
        <taxon>Actinomycetota</taxon>
        <taxon>Actinomycetes</taxon>
        <taxon>Kitasatosporales</taxon>
        <taxon>Streptomycetaceae</taxon>
        <taxon>Streptomyces</taxon>
    </lineage>
</organism>
<evidence type="ECO:0000313" key="2">
    <source>
        <dbReference type="Proteomes" id="UP000011740"/>
    </source>
</evidence>
<gene>
    <name evidence="1" type="ORF">H340_23348</name>
</gene>
<evidence type="ECO:0000313" key="1">
    <source>
        <dbReference type="EMBL" id="EME98044.1"/>
    </source>
</evidence>
<name>M3BEQ1_STRM1</name>
<dbReference type="STRING" id="1223523.H340_23348"/>
<proteinExistence type="predicted"/>